<organism evidence="4 5">
    <name type="scientific">Motilimonas cestriensis</name>
    <dbReference type="NCBI Taxonomy" id="2742685"/>
    <lineage>
        <taxon>Bacteria</taxon>
        <taxon>Pseudomonadati</taxon>
        <taxon>Pseudomonadota</taxon>
        <taxon>Gammaproteobacteria</taxon>
        <taxon>Alteromonadales</taxon>
        <taxon>Alteromonadales genera incertae sedis</taxon>
        <taxon>Motilimonas</taxon>
    </lineage>
</organism>
<gene>
    <name evidence="4" type="ORF">K6Y31_14425</name>
</gene>
<dbReference type="SUPFAM" id="SSF52172">
    <property type="entry name" value="CheY-like"/>
    <property type="match status" value="1"/>
</dbReference>
<dbReference type="Pfam" id="PF00072">
    <property type="entry name" value="Response_reg"/>
    <property type="match status" value="1"/>
</dbReference>
<dbReference type="InterPro" id="IPR011006">
    <property type="entry name" value="CheY-like_superfamily"/>
</dbReference>
<proteinExistence type="predicted"/>
<dbReference type="Proteomes" id="UP001201273">
    <property type="component" value="Unassembled WGS sequence"/>
</dbReference>
<dbReference type="PROSITE" id="PS50110">
    <property type="entry name" value="RESPONSE_REGULATORY"/>
    <property type="match status" value="1"/>
</dbReference>
<name>A0ABS8WBY1_9GAMM</name>
<dbReference type="InterPro" id="IPR050595">
    <property type="entry name" value="Bact_response_regulator"/>
</dbReference>
<accession>A0ABS8WBY1</accession>
<evidence type="ECO:0000256" key="2">
    <source>
        <dbReference type="PROSITE-ProRule" id="PRU00169"/>
    </source>
</evidence>
<reference evidence="4 5" key="1">
    <citation type="journal article" date="2022" name="Environ. Microbiol. Rep.">
        <title>Eco-phylogenetic analyses reveal divergent evolution of vitamin B12 metabolism in the marine bacterial family 'Psychromonadaceae'.</title>
        <authorList>
            <person name="Jin X."/>
            <person name="Yang Y."/>
            <person name="Cao H."/>
            <person name="Gao B."/>
            <person name="Zhao Z."/>
        </authorList>
    </citation>
    <scope>NUCLEOTIDE SEQUENCE [LARGE SCALE GENOMIC DNA]</scope>
    <source>
        <strain evidence="4 5">MKS20</strain>
    </source>
</reference>
<dbReference type="PANTHER" id="PTHR44591">
    <property type="entry name" value="STRESS RESPONSE REGULATOR PROTEIN 1"/>
    <property type="match status" value="1"/>
</dbReference>
<feature type="modified residue" description="4-aspartylphosphate" evidence="2">
    <location>
        <position position="54"/>
    </location>
</feature>
<evidence type="ECO:0000313" key="5">
    <source>
        <dbReference type="Proteomes" id="UP001201273"/>
    </source>
</evidence>
<evidence type="ECO:0000259" key="3">
    <source>
        <dbReference type="PROSITE" id="PS50110"/>
    </source>
</evidence>
<dbReference type="EMBL" id="JAIMJA010000015">
    <property type="protein sequence ID" value="MCE2596005.1"/>
    <property type="molecule type" value="Genomic_DNA"/>
</dbReference>
<dbReference type="SMART" id="SM00448">
    <property type="entry name" value="REC"/>
    <property type="match status" value="1"/>
</dbReference>
<dbReference type="PANTHER" id="PTHR44591:SF3">
    <property type="entry name" value="RESPONSE REGULATORY DOMAIN-CONTAINING PROTEIN"/>
    <property type="match status" value="1"/>
</dbReference>
<evidence type="ECO:0000313" key="4">
    <source>
        <dbReference type="EMBL" id="MCE2596005.1"/>
    </source>
</evidence>
<sequence length="304" mass="32930">MKILIVDDSKAMQAIVKRSLKACGYGGCDTQLASDGAEALTIIKQWQPDIVLSDWYMPKMTGLELLQAVKEQGIKVKIGFVTSETAKVKLKQALAAGAEFVLSKPFEDEALHQAMLPLLDENDDGDTEVVKASASACLSQEIQDRILLPRVNAIDTVFNAFSVKELLLEAVPGSAFHGRWLPCFLAMFVDGAKKVRAVAVIDFAGLVILGAGMDGLEDAQTHEIIKKKSVPKAMMANVNQVFKVLGASMVEQKTGCCLTLQSVNFAAKSMPKLEKMFNKPNSERVDVELAVLGYGQGYLTLVCS</sequence>
<keyword evidence="5" id="KW-1185">Reference proteome</keyword>
<dbReference type="RefSeq" id="WP_233053669.1">
    <property type="nucleotide sequence ID" value="NZ_JAIMJA010000015.1"/>
</dbReference>
<keyword evidence="1 2" id="KW-0597">Phosphoprotein</keyword>
<evidence type="ECO:0000256" key="1">
    <source>
        <dbReference type="ARBA" id="ARBA00022553"/>
    </source>
</evidence>
<comment type="caution">
    <text evidence="4">The sequence shown here is derived from an EMBL/GenBank/DDBJ whole genome shotgun (WGS) entry which is preliminary data.</text>
</comment>
<feature type="domain" description="Response regulatory" evidence="3">
    <location>
        <begin position="2"/>
        <end position="119"/>
    </location>
</feature>
<dbReference type="InterPro" id="IPR001789">
    <property type="entry name" value="Sig_transdc_resp-reg_receiver"/>
</dbReference>
<dbReference type="Gene3D" id="3.40.50.2300">
    <property type="match status" value="1"/>
</dbReference>
<protein>
    <submittedName>
        <fullName evidence="4">Response regulator</fullName>
    </submittedName>
</protein>